<sequence>MTGVLHRDTLRGGQTEFATREHARFPRIDRIDLY</sequence>
<keyword evidence="2" id="KW-1185">Reference proteome</keyword>
<name>A0A1X7M062_9BURK</name>
<evidence type="ECO:0000313" key="2">
    <source>
        <dbReference type="Proteomes" id="UP000193228"/>
    </source>
</evidence>
<dbReference type="AlphaFoldDB" id="A0A1X7M062"/>
<evidence type="ECO:0000313" key="1">
    <source>
        <dbReference type="EMBL" id="SMG59548.1"/>
    </source>
</evidence>
<proteinExistence type="predicted"/>
<dbReference type="EMBL" id="FXAT01000013">
    <property type="protein sequence ID" value="SMG59548.1"/>
    <property type="molecule type" value="Genomic_DNA"/>
</dbReference>
<gene>
    <name evidence="1" type="ORF">SAMN06265784_113111</name>
</gene>
<reference evidence="2" key="1">
    <citation type="submission" date="2017-04" db="EMBL/GenBank/DDBJ databases">
        <authorList>
            <person name="Varghese N."/>
            <person name="Submissions S."/>
        </authorList>
    </citation>
    <scope>NUCLEOTIDE SEQUENCE [LARGE SCALE GENOMIC DNA]</scope>
    <source>
        <strain evidence="2">LMG 29540</strain>
    </source>
</reference>
<organism evidence="1 2">
    <name type="scientific">Paraburkholderia susongensis</name>
    <dbReference type="NCBI Taxonomy" id="1515439"/>
    <lineage>
        <taxon>Bacteria</taxon>
        <taxon>Pseudomonadati</taxon>
        <taxon>Pseudomonadota</taxon>
        <taxon>Betaproteobacteria</taxon>
        <taxon>Burkholderiales</taxon>
        <taxon>Burkholderiaceae</taxon>
        <taxon>Paraburkholderia</taxon>
    </lineage>
</organism>
<dbReference type="Proteomes" id="UP000193228">
    <property type="component" value="Unassembled WGS sequence"/>
</dbReference>
<accession>A0A1X7M062</accession>
<protein>
    <submittedName>
        <fullName evidence="1">Uncharacterized protein</fullName>
    </submittedName>
</protein>